<proteinExistence type="predicted"/>
<accession>A0A7C1FVM3</accession>
<sequence length="71" mass="8172">MKILQEIEQLLAKTTRAEKAQVLQWIVRDLPAVEELRRLGQDVLATARVDFPLQGTTYPNELTSLRQQRSP</sequence>
<comment type="caution">
    <text evidence="1">The sequence shown here is derived from an EMBL/GenBank/DDBJ whole genome shotgun (WGS) entry which is preliminary data.</text>
</comment>
<protein>
    <submittedName>
        <fullName evidence="1">Uncharacterized protein</fullName>
    </submittedName>
</protein>
<organism evidence="1">
    <name type="scientific">Caldilinea aerophila</name>
    <dbReference type="NCBI Taxonomy" id="133453"/>
    <lineage>
        <taxon>Bacteria</taxon>
        <taxon>Bacillati</taxon>
        <taxon>Chloroflexota</taxon>
        <taxon>Caldilineae</taxon>
        <taxon>Caldilineales</taxon>
        <taxon>Caldilineaceae</taxon>
        <taxon>Caldilinea</taxon>
    </lineage>
</organism>
<dbReference type="EMBL" id="DSMG01000144">
    <property type="protein sequence ID" value="HDX32591.1"/>
    <property type="molecule type" value="Genomic_DNA"/>
</dbReference>
<evidence type="ECO:0000313" key="1">
    <source>
        <dbReference type="EMBL" id="HDX32591.1"/>
    </source>
</evidence>
<gene>
    <name evidence="1" type="ORF">ENQ20_14060</name>
</gene>
<dbReference type="AlphaFoldDB" id="A0A7C1FVM3"/>
<name>A0A7C1FVM3_9CHLR</name>
<reference evidence="1" key="1">
    <citation type="journal article" date="2020" name="mSystems">
        <title>Genome- and Community-Level Interaction Insights into Carbon Utilization and Element Cycling Functions of Hydrothermarchaeota in Hydrothermal Sediment.</title>
        <authorList>
            <person name="Zhou Z."/>
            <person name="Liu Y."/>
            <person name="Xu W."/>
            <person name="Pan J."/>
            <person name="Luo Z.H."/>
            <person name="Li M."/>
        </authorList>
    </citation>
    <scope>NUCLEOTIDE SEQUENCE [LARGE SCALE GENOMIC DNA]</scope>
    <source>
        <strain evidence="1">SpSt-289</strain>
    </source>
</reference>